<feature type="transmembrane region" description="Helical" evidence="6">
    <location>
        <begin position="255"/>
        <end position="277"/>
    </location>
</feature>
<organism evidence="8">
    <name type="scientific">marine metagenome</name>
    <dbReference type="NCBI Taxonomy" id="408172"/>
    <lineage>
        <taxon>unclassified sequences</taxon>
        <taxon>metagenomes</taxon>
        <taxon>ecological metagenomes</taxon>
    </lineage>
</organism>
<gene>
    <name evidence="8" type="ORF">METZ01_LOCUS162320</name>
</gene>
<dbReference type="GO" id="GO:0005886">
    <property type="term" value="C:plasma membrane"/>
    <property type="evidence" value="ECO:0007669"/>
    <property type="project" value="UniProtKB-SubCell"/>
</dbReference>
<dbReference type="PANTHER" id="PTHR43478">
    <property type="entry name" value="NA+/H+ ANTIPORTER-RELATED"/>
    <property type="match status" value="1"/>
</dbReference>
<feature type="transmembrane region" description="Helical" evidence="6">
    <location>
        <begin position="351"/>
        <end position="367"/>
    </location>
</feature>
<name>A0A382B6P6_9ZZZZ</name>
<proteinExistence type="predicted"/>
<evidence type="ECO:0000256" key="6">
    <source>
        <dbReference type="SAM" id="Phobius"/>
    </source>
</evidence>
<keyword evidence="2" id="KW-1003">Cell membrane</keyword>
<evidence type="ECO:0000256" key="3">
    <source>
        <dbReference type="ARBA" id="ARBA00022692"/>
    </source>
</evidence>
<feature type="transmembrane region" description="Helical" evidence="6">
    <location>
        <begin position="117"/>
        <end position="141"/>
    </location>
</feature>
<dbReference type="AlphaFoldDB" id="A0A382B6P6"/>
<comment type="subcellular location">
    <subcellularLocation>
        <location evidence="1">Cell membrane</location>
        <topology evidence="1">Multi-pass membrane protein</topology>
    </subcellularLocation>
</comment>
<evidence type="ECO:0000256" key="2">
    <source>
        <dbReference type="ARBA" id="ARBA00022475"/>
    </source>
</evidence>
<evidence type="ECO:0000256" key="5">
    <source>
        <dbReference type="ARBA" id="ARBA00023136"/>
    </source>
</evidence>
<feature type="transmembrane region" description="Helical" evidence="6">
    <location>
        <begin position="322"/>
        <end position="339"/>
    </location>
</feature>
<evidence type="ECO:0000259" key="7">
    <source>
        <dbReference type="Pfam" id="PF03553"/>
    </source>
</evidence>
<feature type="transmembrane region" description="Helical" evidence="6">
    <location>
        <begin position="297"/>
        <end position="315"/>
    </location>
</feature>
<feature type="transmembrane region" description="Helical" evidence="6">
    <location>
        <begin position="186"/>
        <end position="205"/>
    </location>
</feature>
<protein>
    <recommendedName>
        <fullName evidence="7">Na+/H+ antiporter NhaC-like C-terminal domain-containing protein</fullName>
    </recommendedName>
</protein>
<keyword evidence="5 6" id="KW-0472">Membrane</keyword>
<keyword evidence="4 6" id="KW-1133">Transmembrane helix</keyword>
<feature type="transmembrane region" description="Helical" evidence="6">
    <location>
        <begin position="36"/>
        <end position="55"/>
    </location>
</feature>
<dbReference type="PANTHER" id="PTHR43478:SF1">
    <property type="entry name" value="NA+_H+ ANTIPORTER NHAC-LIKE C-TERMINAL DOMAIN-CONTAINING PROTEIN"/>
    <property type="match status" value="1"/>
</dbReference>
<feature type="transmembrane region" description="Helical" evidence="6">
    <location>
        <begin position="420"/>
        <end position="439"/>
    </location>
</feature>
<keyword evidence="3 6" id="KW-0812">Transmembrane</keyword>
<dbReference type="Pfam" id="PF03553">
    <property type="entry name" value="Na_H_antiporter"/>
    <property type="match status" value="1"/>
</dbReference>
<evidence type="ECO:0000256" key="1">
    <source>
        <dbReference type="ARBA" id="ARBA00004651"/>
    </source>
</evidence>
<dbReference type="InterPro" id="IPR018461">
    <property type="entry name" value="Na/H_Antiport_NhaC-like_C"/>
</dbReference>
<accession>A0A382B6P6</accession>
<sequence>TLMLGGMVGIIYRNGGMHGIIQLLIKKANTPKKGQISIWLFGIIIFFDDYSNTLIVGNTSRLLCDRLGISREKLAYLVDSTSAPVASVAVITTWIGFQISIISDSIENISGISESAYLLFIHSIAYSFYPFLALFLVGLVVTMGKDFGPMVEAEIRARKNKNKKVEKTVQDNGEELKVKENIPYRAVNAILPIAVLVVSMFYFIFSSGQGETIKDILGSADTFSALMHSTLLSAFVATLLSVGQRILSLNETFEAWYNGLKFMMMGLLVLVLAWALADISKDLHTADYIVSVLGDKIPIQILPTVVFFIAAVTAFGSGSSWGVMAILMPLVIPLCWAVMENYGGPGPENIHILYSTIACVLTGAVWADHCSPISDTTILTSMASGCDLMDHVKTQMPYALIAGSIALFIGTLPAGFGVPWWLLLGLGFILLFIIINTYGKPTDT</sequence>
<feature type="transmembrane region" description="Helical" evidence="6">
    <location>
        <begin position="398"/>
        <end position="414"/>
    </location>
</feature>
<dbReference type="EMBL" id="UINC01028456">
    <property type="protein sequence ID" value="SVB09466.1"/>
    <property type="molecule type" value="Genomic_DNA"/>
</dbReference>
<evidence type="ECO:0000313" key="8">
    <source>
        <dbReference type="EMBL" id="SVB09466.1"/>
    </source>
</evidence>
<feature type="non-terminal residue" evidence="8">
    <location>
        <position position="1"/>
    </location>
</feature>
<feature type="domain" description="Na+/H+ antiporter NhaC-like C-terminal" evidence="7">
    <location>
        <begin position="91"/>
        <end position="410"/>
    </location>
</feature>
<evidence type="ECO:0000256" key="4">
    <source>
        <dbReference type="ARBA" id="ARBA00022989"/>
    </source>
</evidence>
<feature type="transmembrane region" description="Helical" evidence="6">
    <location>
        <begin position="225"/>
        <end position="243"/>
    </location>
</feature>
<reference evidence="8" key="1">
    <citation type="submission" date="2018-05" db="EMBL/GenBank/DDBJ databases">
        <authorList>
            <person name="Lanie J.A."/>
            <person name="Ng W.-L."/>
            <person name="Kazmierczak K.M."/>
            <person name="Andrzejewski T.M."/>
            <person name="Davidsen T.M."/>
            <person name="Wayne K.J."/>
            <person name="Tettelin H."/>
            <person name="Glass J.I."/>
            <person name="Rusch D."/>
            <person name="Podicherti R."/>
            <person name="Tsui H.-C.T."/>
            <person name="Winkler M.E."/>
        </authorList>
    </citation>
    <scope>NUCLEOTIDE SEQUENCE</scope>
</reference>
<feature type="transmembrane region" description="Helical" evidence="6">
    <location>
        <begin position="76"/>
        <end position="97"/>
    </location>
</feature>